<protein>
    <recommendedName>
        <fullName evidence="4">Sulfotransferase</fullName>
    </recommendedName>
</protein>
<dbReference type="InterPro" id="IPR027417">
    <property type="entry name" value="P-loop_NTPase"/>
</dbReference>
<dbReference type="EMBL" id="NMPM01000161">
    <property type="protein sequence ID" value="PAV24484.1"/>
    <property type="molecule type" value="Genomic_DNA"/>
</dbReference>
<dbReference type="InterPro" id="IPR037359">
    <property type="entry name" value="NST/OST"/>
</dbReference>
<keyword evidence="3" id="KW-1185">Reference proteome</keyword>
<keyword evidence="1" id="KW-0808">Transferase</keyword>
<gene>
    <name evidence="2" type="ORF">CF392_16035</name>
</gene>
<dbReference type="PANTHER" id="PTHR10605:SF56">
    <property type="entry name" value="BIFUNCTIONAL HEPARAN SULFATE N-DEACETYLASE_N-SULFOTRANSFERASE"/>
    <property type="match status" value="1"/>
</dbReference>
<dbReference type="SUPFAM" id="SSF52540">
    <property type="entry name" value="P-loop containing nucleoside triphosphate hydrolases"/>
    <property type="match status" value="1"/>
</dbReference>
<proteinExistence type="predicted"/>
<name>A0A2A2HZP8_9GAMM</name>
<dbReference type="RefSeq" id="WP_095612408.1">
    <property type="nucleotide sequence ID" value="NZ_NMPM01000161.1"/>
</dbReference>
<dbReference type="AlphaFoldDB" id="A0A2A2HZP8"/>
<dbReference type="Pfam" id="PF13469">
    <property type="entry name" value="Sulfotransfer_3"/>
    <property type="match status" value="1"/>
</dbReference>
<organism evidence="2 3">
    <name type="scientific">Tamilnaduibacter salinus</name>
    <dbReference type="NCBI Taxonomy" id="1484056"/>
    <lineage>
        <taxon>Bacteria</taxon>
        <taxon>Pseudomonadati</taxon>
        <taxon>Pseudomonadota</taxon>
        <taxon>Gammaproteobacteria</taxon>
        <taxon>Pseudomonadales</taxon>
        <taxon>Marinobacteraceae</taxon>
        <taxon>Tamilnaduibacter</taxon>
    </lineage>
</organism>
<dbReference type="GO" id="GO:0008146">
    <property type="term" value="F:sulfotransferase activity"/>
    <property type="evidence" value="ECO:0007669"/>
    <property type="project" value="InterPro"/>
</dbReference>
<accession>A0A2A2HZP8</accession>
<sequence length="81" mass="9147">MKKTPNFIIIGAARSGTTSLFQYLDAHPQISMSPVKELNFFSRNIYETKGLSWYKRQFPCRKGTVVVGEASTSYTTYPVCS</sequence>
<evidence type="ECO:0000313" key="3">
    <source>
        <dbReference type="Proteomes" id="UP000218332"/>
    </source>
</evidence>
<comment type="caution">
    <text evidence="2">The sequence shown here is derived from an EMBL/GenBank/DDBJ whole genome shotgun (WGS) entry which is preliminary data.</text>
</comment>
<dbReference type="PANTHER" id="PTHR10605">
    <property type="entry name" value="HEPARAN SULFATE SULFOTRANSFERASE"/>
    <property type="match status" value="1"/>
</dbReference>
<dbReference type="Gene3D" id="3.40.50.300">
    <property type="entry name" value="P-loop containing nucleotide triphosphate hydrolases"/>
    <property type="match status" value="1"/>
</dbReference>
<evidence type="ECO:0000256" key="1">
    <source>
        <dbReference type="ARBA" id="ARBA00022679"/>
    </source>
</evidence>
<reference evidence="2 3" key="1">
    <citation type="submission" date="2017-07" db="EMBL/GenBank/DDBJ databases">
        <title>Tamlnaduibacter salinus (Mi-7) genome sequencing.</title>
        <authorList>
            <person name="Verma A."/>
            <person name="Krishnamurthi S."/>
        </authorList>
    </citation>
    <scope>NUCLEOTIDE SEQUENCE [LARGE SCALE GENOMIC DNA]</scope>
    <source>
        <strain evidence="2 3">Mi-7</strain>
    </source>
</reference>
<evidence type="ECO:0008006" key="4">
    <source>
        <dbReference type="Google" id="ProtNLM"/>
    </source>
</evidence>
<evidence type="ECO:0000313" key="2">
    <source>
        <dbReference type="EMBL" id="PAV24484.1"/>
    </source>
</evidence>
<dbReference type="Proteomes" id="UP000218332">
    <property type="component" value="Unassembled WGS sequence"/>
</dbReference>